<dbReference type="RefSeq" id="WP_233724550.1">
    <property type="nucleotide sequence ID" value="NZ_JAJVCN010000001.1"/>
</dbReference>
<evidence type="ECO:0000256" key="1">
    <source>
        <dbReference type="ARBA" id="ARBA00010062"/>
    </source>
</evidence>
<comment type="similarity">
    <text evidence="1">Belongs to the leucine-binding protein family.</text>
</comment>
<proteinExistence type="inferred from homology"/>
<comment type="caution">
    <text evidence="6">The sequence shown here is derived from an EMBL/GenBank/DDBJ whole genome shotgun (WGS) entry which is preliminary data.</text>
</comment>
<dbReference type="Proteomes" id="UP001521150">
    <property type="component" value="Unassembled WGS sequence"/>
</dbReference>
<reference evidence="6 7" key="1">
    <citation type="submission" date="2021-12" db="EMBL/GenBank/DDBJ databases">
        <title>Genome sequence of Kibdelosporangium philippinense ATCC 49844.</title>
        <authorList>
            <person name="Fedorov E.A."/>
            <person name="Omeragic M."/>
            <person name="Shalygina K.F."/>
            <person name="Maclea K.S."/>
        </authorList>
    </citation>
    <scope>NUCLEOTIDE SEQUENCE [LARGE SCALE GENOMIC DNA]</scope>
    <source>
        <strain evidence="6 7">ATCC 49844</strain>
    </source>
</reference>
<dbReference type="InterPro" id="IPR000709">
    <property type="entry name" value="Leu_Ile_Val-bd"/>
</dbReference>
<protein>
    <submittedName>
        <fullName evidence="6">ABC transporter substrate-binding protein</fullName>
    </submittedName>
</protein>
<keyword evidence="7" id="KW-1185">Reference proteome</keyword>
<gene>
    <name evidence="6" type="ORF">LWC34_09065</name>
</gene>
<keyword evidence="4" id="KW-0029">Amino-acid transport</keyword>
<dbReference type="EMBL" id="JAJVCN010000001">
    <property type="protein sequence ID" value="MCE7002978.1"/>
    <property type="molecule type" value="Genomic_DNA"/>
</dbReference>
<dbReference type="CDD" id="cd20014">
    <property type="entry name" value="PBP1_RPA0668_benzoate-like"/>
    <property type="match status" value="1"/>
</dbReference>
<dbReference type="InterPro" id="IPR006311">
    <property type="entry name" value="TAT_signal"/>
</dbReference>
<evidence type="ECO:0000313" key="6">
    <source>
        <dbReference type="EMBL" id="MCE7002978.1"/>
    </source>
</evidence>
<dbReference type="Gene3D" id="3.40.50.2300">
    <property type="match status" value="2"/>
</dbReference>
<evidence type="ECO:0000256" key="4">
    <source>
        <dbReference type="ARBA" id="ARBA00022970"/>
    </source>
</evidence>
<name>A0ABS8Z4Z3_9PSEU</name>
<organism evidence="6 7">
    <name type="scientific">Kibdelosporangium philippinense</name>
    <dbReference type="NCBI Taxonomy" id="211113"/>
    <lineage>
        <taxon>Bacteria</taxon>
        <taxon>Bacillati</taxon>
        <taxon>Actinomycetota</taxon>
        <taxon>Actinomycetes</taxon>
        <taxon>Pseudonocardiales</taxon>
        <taxon>Pseudonocardiaceae</taxon>
        <taxon>Kibdelosporangium</taxon>
    </lineage>
</organism>
<feature type="domain" description="Leucine-binding protein" evidence="5">
    <location>
        <begin position="44"/>
        <end position="385"/>
    </location>
</feature>
<dbReference type="InterPro" id="IPR028081">
    <property type="entry name" value="Leu-bd"/>
</dbReference>
<dbReference type="PRINTS" id="PR00337">
    <property type="entry name" value="LEUILEVALBP"/>
</dbReference>
<dbReference type="PANTHER" id="PTHR30483:SF6">
    <property type="entry name" value="PERIPLASMIC BINDING PROTEIN OF ABC TRANSPORTER FOR NATURAL AMINO ACIDS"/>
    <property type="match status" value="1"/>
</dbReference>
<dbReference type="SUPFAM" id="SSF53822">
    <property type="entry name" value="Periplasmic binding protein-like I"/>
    <property type="match status" value="1"/>
</dbReference>
<dbReference type="InterPro" id="IPR028082">
    <property type="entry name" value="Peripla_BP_I"/>
</dbReference>
<evidence type="ECO:0000259" key="5">
    <source>
        <dbReference type="Pfam" id="PF13458"/>
    </source>
</evidence>
<dbReference type="InterPro" id="IPR051010">
    <property type="entry name" value="BCAA_transport"/>
</dbReference>
<sequence length="405" mass="41746">MAALSRRQMLGLLGAAGAVTAIPGCGSSLSENPGGGGGSGGGGTVKIGLVIPQSGTYAALGTDLKRGWDLWLERNGGKLGDFTVTTVTADEGENPQTGVPAIQKVLQSDGVDVVVGIVNSATALGAAPLVAEAKKLLLVSNAGAAAITDPAKLSPYVWRTSFQNAQVASVLGTYLGKEKKQDGVYVIAPDYAAGTEVVNGFTKAIQAAGGTVAGSAKPPFATTTDYQPFLSAIRSSGAKATFCFFSGAEAIAFVKQYQQFGLAGSIPLYGSGFLTEGKVLEAQGDAALGVQTSLHYSDQLDNPANKAFVEAYRAKYNESPSCFSLQTWDSANVLSRALKAAQATTGDALAKALGSIGSIDDSPRGPWTFENQNPKQNMYLRTVERKEGKLVNAITTDLGPTGQFS</sequence>
<keyword evidence="3" id="KW-0732">Signal</keyword>
<evidence type="ECO:0000256" key="2">
    <source>
        <dbReference type="ARBA" id="ARBA00022448"/>
    </source>
</evidence>
<accession>A0ABS8Z4Z3</accession>
<dbReference type="PROSITE" id="PS51318">
    <property type="entry name" value="TAT"/>
    <property type="match status" value="1"/>
</dbReference>
<evidence type="ECO:0000256" key="3">
    <source>
        <dbReference type="ARBA" id="ARBA00022729"/>
    </source>
</evidence>
<evidence type="ECO:0000313" key="7">
    <source>
        <dbReference type="Proteomes" id="UP001521150"/>
    </source>
</evidence>
<dbReference type="Pfam" id="PF13458">
    <property type="entry name" value="Peripla_BP_6"/>
    <property type="match status" value="1"/>
</dbReference>
<dbReference type="PANTHER" id="PTHR30483">
    <property type="entry name" value="LEUCINE-SPECIFIC-BINDING PROTEIN"/>
    <property type="match status" value="1"/>
</dbReference>
<keyword evidence="2" id="KW-0813">Transport</keyword>